<feature type="non-terminal residue" evidence="1">
    <location>
        <position position="143"/>
    </location>
</feature>
<dbReference type="Proteomes" id="UP001151699">
    <property type="component" value="Chromosome B"/>
</dbReference>
<dbReference type="EMBL" id="WJQU01000002">
    <property type="protein sequence ID" value="KAJ6641801.1"/>
    <property type="molecule type" value="Genomic_DNA"/>
</dbReference>
<evidence type="ECO:0000313" key="2">
    <source>
        <dbReference type="Proteomes" id="UP001151699"/>
    </source>
</evidence>
<gene>
    <name evidence="1" type="ORF">Bhyg_06744</name>
</gene>
<comment type="caution">
    <text evidence="1">The sequence shown here is derived from an EMBL/GenBank/DDBJ whole genome shotgun (WGS) entry which is preliminary data.</text>
</comment>
<dbReference type="AlphaFoldDB" id="A0A9Q0N2B5"/>
<protein>
    <submittedName>
        <fullName evidence="1">Uncharacterized protein</fullName>
    </submittedName>
</protein>
<accession>A0A9Q0N2B5</accession>
<reference evidence="1" key="1">
    <citation type="submission" date="2022-07" db="EMBL/GenBank/DDBJ databases">
        <authorList>
            <person name="Trinca V."/>
            <person name="Uliana J.V.C."/>
            <person name="Torres T.T."/>
            <person name="Ward R.J."/>
            <person name="Monesi N."/>
        </authorList>
    </citation>
    <scope>NUCLEOTIDE SEQUENCE</scope>
    <source>
        <strain evidence="1">HSMRA1968</strain>
        <tissue evidence="1">Whole embryos</tissue>
    </source>
</reference>
<organism evidence="1 2">
    <name type="scientific">Pseudolycoriella hygida</name>
    <dbReference type="NCBI Taxonomy" id="35572"/>
    <lineage>
        <taxon>Eukaryota</taxon>
        <taxon>Metazoa</taxon>
        <taxon>Ecdysozoa</taxon>
        <taxon>Arthropoda</taxon>
        <taxon>Hexapoda</taxon>
        <taxon>Insecta</taxon>
        <taxon>Pterygota</taxon>
        <taxon>Neoptera</taxon>
        <taxon>Endopterygota</taxon>
        <taxon>Diptera</taxon>
        <taxon>Nematocera</taxon>
        <taxon>Sciaroidea</taxon>
        <taxon>Sciaridae</taxon>
        <taxon>Pseudolycoriella</taxon>
    </lineage>
</organism>
<dbReference type="OrthoDB" id="432528at2759"/>
<keyword evidence="2" id="KW-1185">Reference proteome</keyword>
<proteinExistence type="predicted"/>
<name>A0A9Q0N2B5_9DIPT</name>
<evidence type="ECO:0000313" key="1">
    <source>
        <dbReference type="EMBL" id="KAJ6641801.1"/>
    </source>
</evidence>
<sequence>PCQIRKKTGDWTSPPIYSSFRYGLSITYLPDGTFGRYGRLIWIGGQFNVGRHDFQVYNDVIVIKYPRFIQGNIEFLMPVPENFQSRDIPPVELAKVLGNEFAHSITIYGYPEDVFPRTSFHTASHIRTKNGKEYIYIIGGRVS</sequence>